<dbReference type="AlphaFoldDB" id="B0DRM1"/>
<evidence type="ECO:0000313" key="3">
    <source>
        <dbReference type="Proteomes" id="UP000001194"/>
    </source>
</evidence>
<keyword evidence="3" id="KW-1185">Reference proteome</keyword>
<gene>
    <name evidence="2" type="ORF">LACBIDRAFT_332114</name>
</gene>
<organism evidence="3">
    <name type="scientific">Laccaria bicolor (strain S238N-H82 / ATCC MYA-4686)</name>
    <name type="common">Bicoloured deceiver</name>
    <name type="synonym">Laccaria laccata var. bicolor</name>
    <dbReference type="NCBI Taxonomy" id="486041"/>
    <lineage>
        <taxon>Eukaryota</taxon>
        <taxon>Fungi</taxon>
        <taxon>Dikarya</taxon>
        <taxon>Basidiomycota</taxon>
        <taxon>Agaricomycotina</taxon>
        <taxon>Agaricomycetes</taxon>
        <taxon>Agaricomycetidae</taxon>
        <taxon>Agaricales</taxon>
        <taxon>Agaricineae</taxon>
        <taxon>Hydnangiaceae</taxon>
        <taxon>Laccaria</taxon>
    </lineage>
</organism>
<evidence type="ECO:0000313" key="2">
    <source>
        <dbReference type="EMBL" id="EDR02808.1"/>
    </source>
</evidence>
<dbReference type="EMBL" id="DS547128">
    <property type="protein sequence ID" value="EDR02808.1"/>
    <property type="molecule type" value="Genomic_DNA"/>
</dbReference>
<accession>B0DRM1</accession>
<dbReference type="GeneID" id="6082253"/>
<feature type="compositionally biased region" description="Low complexity" evidence="1">
    <location>
        <begin position="520"/>
        <end position="535"/>
    </location>
</feature>
<evidence type="ECO:0000256" key="1">
    <source>
        <dbReference type="SAM" id="MobiDB-lite"/>
    </source>
</evidence>
<dbReference type="HOGENOM" id="CLU_394342_0_0_1"/>
<sequence length="699" mass="78222">MQVEAPPTESLLAPSYCDGCLYPLTLCPRHPSELFPNGDPDPYQFYNEVIHGISSAHTPDTFRQITELIDGEPGRASLYNEVIGGGDSSLVAPSNKRRKTDRGRFCCTLCTASYTAKHNLMYTMEAKITIAQCQRAADLASRRHPLWFAIVKRVKSDDVAGLILELCRFTWDLSPEDFTGKHNLQRKTTNACQRAADLTLRRNPLWFAIVKRGKNDDVGGLILVLCFTKLPGSWQSQALAATRERTRIRISRIPTARAVRGERLPGRERTPTITKLPYGHSNLSLLLFHAQLGRLFDPVNAETGVDSDARSQFVFPADLTDSLNLLAPHLRPSWIGVGGFSGVCALCSFFKSVQWVLVAIFTSPATLTPFENSSRTRPLTIFLRELTLAAHSGGPHQRSLMRDPDPSLCHITVHGSERTPTPRGAYVLTTKPSVDEGDILDSRRPYRWWNLTRQHLTRQYLTRQHLTPQHLIPRHLIPHHLTPHHLISHHLIPHHLTPHPLTTTSHLIPHLIHPSPPHPSLTTSSLSTHSSPPASTATSEVLSKYLEASPLASSIASNPLFLDKDWSIFGTSNPLFLDKKWPELPGASPPTKILTRGKARKSRKFQYRSWTANFRLHQQQRSNQTEASATLFEGSCPFSNIESAKSQPLLRSESFLCSIALKYANLRFKHTPHSQRTLTNAYSLRSAHARDTYLGSALE</sequence>
<reference evidence="2 3" key="1">
    <citation type="journal article" date="2008" name="Nature">
        <title>The genome of Laccaria bicolor provides insights into mycorrhizal symbiosis.</title>
        <authorList>
            <person name="Martin F."/>
            <person name="Aerts A."/>
            <person name="Ahren D."/>
            <person name="Brun A."/>
            <person name="Danchin E.G.J."/>
            <person name="Duchaussoy F."/>
            <person name="Gibon J."/>
            <person name="Kohler A."/>
            <person name="Lindquist E."/>
            <person name="Pereda V."/>
            <person name="Salamov A."/>
            <person name="Shapiro H.J."/>
            <person name="Wuyts J."/>
            <person name="Blaudez D."/>
            <person name="Buee M."/>
            <person name="Brokstein P."/>
            <person name="Canbaeck B."/>
            <person name="Cohen D."/>
            <person name="Courty P.E."/>
            <person name="Coutinho P.M."/>
            <person name="Delaruelle C."/>
            <person name="Detter J.C."/>
            <person name="Deveau A."/>
            <person name="DiFazio S."/>
            <person name="Duplessis S."/>
            <person name="Fraissinet-Tachet L."/>
            <person name="Lucic E."/>
            <person name="Frey-Klett P."/>
            <person name="Fourrey C."/>
            <person name="Feussner I."/>
            <person name="Gay G."/>
            <person name="Grimwood J."/>
            <person name="Hoegger P.J."/>
            <person name="Jain P."/>
            <person name="Kilaru S."/>
            <person name="Labbe J."/>
            <person name="Lin Y.C."/>
            <person name="Legue V."/>
            <person name="Le Tacon F."/>
            <person name="Marmeisse R."/>
            <person name="Melayah D."/>
            <person name="Montanini B."/>
            <person name="Muratet M."/>
            <person name="Nehls U."/>
            <person name="Niculita-Hirzel H."/>
            <person name="Oudot-Le Secq M.P."/>
            <person name="Peter M."/>
            <person name="Quesneville H."/>
            <person name="Rajashekar B."/>
            <person name="Reich M."/>
            <person name="Rouhier N."/>
            <person name="Schmutz J."/>
            <person name="Yin T."/>
            <person name="Chalot M."/>
            <person name="Henrissat B."/>
            <person name="Kuees U."/>
            <person name="Lucas S."/>
            <person name="Van de Peer Y."/>
            <person name="Podila G.K."/>
            <person name="Polle A."/>
            <person name="Pukkila P.J."/>
            <person name="Richardson P.M."/>
            <person name="Rouze P."/>
            <person name="Sanders I.R."/>
            <person name="Stajich J.E."/>
            <person name="Tunlid A."/>
            <person name="Tuskan G."/>
            <person name="Grigoriev I.V."/>
        </authorList>
    </citation>
    <scope>NUCLEOTIDE SEQUENCE [LARGE SCALE GENOMIC DNA]</scope>
    <source>
        <strain evidence="3">S238N-H82 / ATCC MYA-4686</strain>
    </source>
</reference>
<feature type="region of interest" description="Disordered" evidence="1">
    <location>
        <begin position="513"/>
        <end position="535"/>
    </location>
</feature>
<proteinExistence type="predicted"/>
<dbReference type="KEGG" id="lbc:LACBIDRAFT_332114"/>
<dbReference type="InParanoid" id="B0DRM1"/>
<protein>
    <submittedName>
        <fullName evidence="2">Predicted protein</fullName>
    </submittedName>
</protein>
<name>B0DRM1_LACBS</name>
<dbReference type="Proteomes" id="UP000001194">
    <property type="component" value="Unassembled WGS sequence"/>
</dbReference>
<dbReference type="RefSeq" id="XP_001886518.1">
    <property type="nucleotide sequence ID" value="XM_001886483.1"/>
</dbReference>